<evidence type="ECO:0000256" key="4">
    <source>
        <dbReference type="ARBA" id="ARBA00038314"/>
    </source>
</evidence>
<dbReference type="EMBL" id="KV425951">
    <property type="protein sequence ID" value="KZV95790.1"/>
    <property type="molecule type" value="Genomic_DNA"/>
</dbReference>
<evidence type="ECO:0000256" key="2">
    <source>
        <dbReference type="ARBA" id="ARBA00022679"/>
    </source>
</evidence>
<dbReference type="PANTHER" id="PTHR35897">
    <property type="entry name" value="METHYLTRANSFERASE AUSD"/>
    <property type="match status" value="1"/>
</dbReference>
<sequence length="305" mass="34340">MSRDAWWAAQHSASYTGITDNEELRQHILDIQRKAYEVYPYPCIRLYVARQFAFTMILTDIVLAPRLKISRFSAYQQVLQLGRERPGAILLDLGCCSGNDARKVVADGFPATQVIACDLHADFWKLGYELFRDDAERCKIRFVQGDVFSDTFIAPNRSAESIPSGSPMEASIENGSLIPLQGRVSAIHISAFFHLFNEAQQLDIARRCVALLSAERGSVIFGSHGGAVDAGPIVQRDAYAHSPETFKKMWVDAFEGKSASVQVDVELMNLEPKRVGAPERFESVKREGITYMYSRQWLVWAVRRI</sequence>
<evidence type="ECO:0000256" key="3">
    <source>
        <dbReference type="ARBA" id="ARBA00022691"/>
    </source>
</evidence>
<dbReference type="Proteomes" id="UP000077266">
    <property type="component" value="Unassembled WGS sequence"/>
</dbReference>
<keyword evidence="2" id="KW-0808">Transferase</keyword>
<proteinExistence type="inferred from homology"/>
<dbReference type="AlphaFoldDB" id="A0A165K4T9"/>
<comment type="pathway">
    <text evidence="1">Secondary metabolite biosynthesis.</text>
</comment>
<comment type="similarity">
    <text evidence="4">Belongs to the class I-like SAM-binding methyltransferase superfamily.</text>
</comment>
<evidence type="ECO:0000313" key="6">
    <source>
        <dbReference type="Proteomes" id="UP000077266"/>
    </source>
</evidence>
<dbReference type="STRING" id="1314781.A0A165K4T9"/>
<dbReference type="InParanoid" id="A0A165K4T9"/>
<dbReference type="PANTHER" id="PTHR35897:SF1">
    <property type="entry name" value="METHYLTRANSFERASE AUSD"/>
    <property type="match status" value="1"/>
</dbReference>
<keyword evidence="3" id="KW-0949">S-adenosyl-L-methionine</keyword>
<evidence type="ECO:0000313" key="5">
    <source>
        <dbReference type="EMBL" id="KZV95790.1"/>
    </source>
</evidence>
<dbReference type="GO" id="GO:0016740">
    <property type="term" value="F:transferase activity"/>
    <property type="evidence" value="ECO:0007669"/>
    <property type="project" value="UniProtKB-KW"/>
</dbReference>
<dbReference type="Gene3D" id="3.40.50.150">
    <property type="entry name" value="Vaccinia Virus protein VP39"/>
    <property type="match status" value="1"/>
</dbReference>
<evidence type="ECO:0000256" key="1">
    <source>
        <dbReference type="ARBA" id="ARBA00005179"/>
    </source>
</evidence>
<organism evidence="5 6">
    <name type="scientific">Exidia glandulosa HHB12029</name>
    <dbReference type="NCBI Taxonomy" id="1314781"/>
    <lineage>
        <taxon>Eukaryota</taxon>
        <taxon>Fungi</taxon>
        <taxon>Dikarya</taxon>
        <taxon>Basidiomycota</taxon>
        <taxon>Agaricomycotina</taxon>
        <taxon>Agaricomycetes</taxon>
        <taxon>Auriculariales</taxon>
        <taxon>Exidiaceae</taxon>
        <taxon>Exidia</taxon>
    </lineage>
</organism>
<dbReference type="InterPro" id="IPR051654">
    <property type="entry name" value="Meroterpenoid_MTases"/>
</dbReference>
<keyword evidence="6" id="KW-1185">Reference proteome</keyword>
<dbReference type="SUPFAM" id="SSF53335">
    <property type="entry name" value="S-adenosyl-L-methionine-dependent methyltransferases"/>
    <property type="match status" value="1"/>
</dbReference>
<dbReference type="InterPro" id="IPR029063">
    <property type="entry name" value="SAM-dependent_MTases_sf"/>
</dbReference>
<protein>
    <recommendedName>
        <fullName evidence="7">Methyltransferase domain-containing protein</fullName>
    </recommendedName>
</protein>
<gene>
    <name evidence="5" type="ORF">EXIGLDRAFT_834076</name>
</gene>
<dbReference type="CDD" id="cd02440">
    <property type="entry name" value="AdoMet_MTases"/>
    <property type="match status" value="1"/>
</dbReference>
<name>A0A165K4T9_EXIGL</name>
<reference evidence="5 6" key="1">
    <citation type="journal article" date="2016" name="Mol. Biol. Evol.">
        <title>Comparative Genomics of Early-Diverging Mushroom-Forming Fungi Provides Insights into the Origins of Lignocellulose Decay Capabilities.</title>
        <authorList>
            <person name="Nagy L.G."/>
            <person name="Riley R."/>
            <person name="Tritt A."/>
            <person name="Adam C."/>
            <person name="Daum C."/>
            <person name="Floudas D."/>
            <person name="Sun H."/>
            <person name="Yadav J.S."/>
            <person name="Pangilinan J."/>
            <person name="Larsson K.H."/>
            <person name="Matsuura K."/>
            <person name="Barry K."/>
            <person name="Labutti K."/>
            <person name="Kuo R."/>
            <person name="Ohm R.A."/>
            <person name="Bhattacharya S.S."/>
            <person name="Shirouzu T."/>
            <person name="Yoshinaga Y."/>
            <person name="Martin F.M."/>
            <person name="Grigoriev I.V."/>
            <person name="Hibbett D.S."/>
        </authorList>
    </citation>
    <scope>NUCLEOTIDE SEQUENCE [LARGE SCALE GENOMIC DNA]</scope>
    <source>
        <strain evidence="5 6">HHB12029</strain>
    </source>
</reference>
<dbReference type="OrthoDB" id="2094832at2759"/>
<accession>A0A165K4T9</accession>
<evidence type="ECO:0008006" key="7">
    <source>
        <dbReference type="Google" id="ProtNLM"/>
    </source>
</evidence>